<evidence type="ECO:0000313" key="3">
    <source>
        <dbReference type="Proteomes" id="UP000762676"/>
    </source>
</evidence>
<comment type="caution">
    <text evidence="2">The sequence shown here is derived from an EMBL/GenBank/DDBJ whole genome shotgun (WGS) entry which is preliminary data.</text>
</comment>
<evidence type="ECO:0000256" key="1">
    <source>
        <dbReference type="SAM" id="MobiDB-lite"/>
    </source>
</evidence>
<evidence type="ECO:0000313" key="2">
    <source>
        <dbReference type="EMBL" id="GFR75527.1"/>
    </source>
</evidence>
<reference evidence="2 3" key="1">
    <citation type="journal article" date="2021" name="Elife">
        <title>Chloroplast acquisition without the gene transfer in kleptoplastic sea slugs, Plakobranchus ocellatus.</title>
        <authorList>
            <person name="Maeda T."/>
            <person name="Takahashi S."/>
            <person name="Yoshida T."/>
            <person name="Shimamura S."/>
            <person name="Takaki Y."/>
            <person name="Nagai Y."/>
            <person name="Toyoda A."/>
            <person name="Suzuki Y."/>
            <person name="Arimoto A."/>
            <person name="Ishii H."/>
            <person name="Satoh N."/>
            <person name="Nishiyama T."/>
            <person name="Hasebe M."/>
            <person name="Maruyama T."/>
            <person name="Minagawa J."/>
            <person name="Obokata J."/>
            <person name="Shigenobu S."/>
        </authorList>
    </citation>
    <scope>NUCLEOTIDE SEQUENCE [LARGE SCALE GENOMIC DNA]</scope>
</reference>
<name>A0AAV4FQD9_9GAST</name>
<dbReference type="AlphaFoldDB" id="A0AAV4FQD9"/>
<dbReference type="EMBL" id="BMAT01011596">
    <property type="protein sequence ID" value="GFR75527.1"/>
    <property type="molecule type" value="Genomic_DNA"/>
</dbReference>
<keyword evidence="3" id="KW-1185">Reference proteome</keyword>
<accession>A0AAV4FQD9</accession>
<protein>
    <recommendedName>
        <fullName evidence="4">Sema domain-containing protein</fullName>
    </recommendedName>
</protein>
<evidence type="ECO:0008006" key="4">
    <source>
        <dbReference type="Google" id="ProtNLM"/>
    </source>
</evidence>
<gene>
    <name evidence="2" type="ORF">ElyMa_005778100</name>
</gene>
<feature type="region of interest" description="Disordered" evidence="1">
    <location>
        <begin position="1"/>
        <end position="22"/>
    </location>
</feature>
<organism evidence="2 3">
    <name type="scientific">Elysia marginata</name>
    <dbReference type="NCBI Taxonomy" id="1093978"/>
    <lineage>
        <taxon>Eukaryota</taxon>
        <taxon>Metazoa</taxon>
        <taxon>Spiralia</taxon>
        <taxon>Lophotrochozoa</taxon>
        <taxon>Mollusca</taxon>
        <taxon>Gastropoda</taxon>
        <taxon>Heterobranchia</taxon>
        <taxon>Euthyneura</taxon>
        <taxon>Panpulmonata</taxon>
        <taxon>Sacoglossa</taxon>
        <taxon>Placobranchoidea</taxon>
        <taxon>Plakobranchidae</taxon>
        <taxon>Elysia</taxon>
    </lineage>
</organism>
<proteinExistence type="predicted"/>
<dbReference type="Proteomes" id="UP000762676">
    <property type="component" value="Unassembled WGS sequence"/>
</dbReference>
<sequence>MPASSLEARSERSAHTPPGPKSLDVSLWCLLAPSAGHCWTQVDETVASFTTRQRTYGAAGSTGQKVIVAAVDQASVHFSYFVESRRGKKKRLFLCRRERETECSGKEKKRIKKK</sequence>